<dbReference type="GO" id="GO:0042302">
    <property type="term" value="F:structural constituent of cuticle"/>
    <property type="evidence" value="ECO:0007669"/>
    <property type="project" value="UniProtKB-UniRule"/>
</dbReference>
<feature type="compositionally biased region" description="Polar residues" evidence="2">
    <location>
        <begin position="511"/>
        <end position="533"/>
    </location>
</feature>
<dbReference type="OrthoDB" id="6515429at2759"/>
<dbReference type="Proteomes" id="UP000283509">
    <property type="component" value="Unassembled WGS sequence"/>
</dbReference>
<evidence type="ECO:0000313" key="4">
    <source>
        <dbReference type="EMBL" id="ROT70722.1"/>
    </source>
</evidence>
<feature type="compositionally biased region" description="Basic and acidic residues" evidence="2">
    <location>
        <begin position="298"/>
        <end position="328"/>
    </location>
</feature>
<dbReference type="AlphaFoldDB" id="A0A3R7M3A1"/>
<feature type="compositionally biased region" description="Basic residues" evidence="2">
    <location>
        <begin position="171"/>
        <end position="180"/>
    </location>
</feature>
<gene>
    <name evidence="4" type="ORF">C7M84_010991</name>
</gene>
<evidence type="ECO:0000256" key="3">
    <source>
        <dbReference type="SAM" id="Phobius"/>
    </source>
</evidence>
<keyword evidence="3" id="KW-0472">Membrane</keyword>
<dbReference type="InterPro" id="IPR000618">
    <property type="entry name" value="Insect_cuticle"/>
</dbReference>
<protein>
    <submittedName>
        <fullName evidence="4">Putative skin secretory protein xP2-like</fullName>
    </submittedName>
</protein>
<sequence>MSLYLIFLPPFLTPLLFLTFPTPLLSPSLPFSTLLRLSSLLLFLLPFFRSSFLLFLLSLFSSSSSFFPSFFSPSPFSPLLHPSVPRLPLLLFLPLSPLSSFPHPPPSFLPSSFLPSSLPLLHPSLPRLPLLPPPPLPLQHLPRPFKIRNTASSKAKFTRPPNQANLQGRHPERRRRRGSGPRRTLYIGGGGPPPPSDSSRRIPGRVRAPAPASVSVWLSCRPGAMIVGVVLVALVAGMRGEAVVPSPYFGLIGSSVPLGSKFASTSQYSLTVQHGAAPHASPVSAPLKREKSVKFDVDDTTLYREDVGDGPSTREEGSEEVQRHREGLGKSSRPFHPRIDSALPPQRARVRVPSVPKVETPTVVPTALPVQAQVVPVSPASVRVIVPVVPAAVSPLVTPAPPVAVQHEVVKQQFHAQDELGRYAFGYSGGPSSRAETRDALGHVRGSFSYVDPHGKIQYQHYVADDHGFRITSASNLPQRRRRRSPEAQEDQKAPETHAAGKARSHKAHSGTGSQAVTLSQFSTHPGTPSQSPFALQRFLTAQPSSVAQPANLPHSDILAHPGFSQSGIFVRPRGEIQSANSARSNLAHLEPVVQTGHGTGQSSLSLPGRFAHQLTPVPVGFGGQPVNPARQGATSFQNAAFQGAVATPSNVAFQGAVSSPSTTAFVGSVPNSHSISLQGPLVHQDTAAQSPFVAVPGSGTSAVSTGTVGTFGLPSTHGFASQSALFGNQASLTAPGSFTPSGATGFPSGDVALFVASDFLQGSRADAVAPTSGGRVRHPSPAQGILGGLGRVSGTPGLLTSASGTPGIFDVLGTQGNSGFSYGFEESPTSVQTFGSHFNPGRQ</sequence>
<organism evidence="4 5">
    <name type="scientific">Penaeus vannamei</name>
    <name type="common">Whiteleg shrimp</name>
    <name type="synonym">Litopenaeus vannamei</name>
    <dbReference type="NCBI Taxonomy" id="6689"/>
    <lineage>
        <taxon>Eukaryota</taxon>
        <taxon>Metazoa</taxon>
        <taxon>Ecdysozoa</taxon>
        <taxon>Arthropoda</taxon>
        <taxon>Crustacea</taxon>
        <taxon>Multicrustacea</taxon>
        <taxon>Malacostraca</taxon>
        <taxon>Eumalacostraca</taxon>
        <taxon>Eucarida</taxon>
        <taxon>Decapoda</taxon>
        <taxon>Dendrobranchiata</taxon>
        <taxon>Penaeoidea</taxon>
        <taxon>Penaeidae</taxon>
        <taxon>Penaeus</taxon>
    </lineage>
</organism>
<feature type="region of interest" description="Disordered" evidence="2">
    <location>
        <begin position="298"/>
        <end position="346"/>
    </location>
</feature>
<reference evidence="4 5" key="1">
    <citation type="submission" date="2018-04" db="EMBL/GenBank/DDBJ databases">
        <authorList>
            <person name="Zhang X."/>
            <person name="Yuan J."/>
            <person name="Li F."/>
            <person name="Xiang J."/>
        </authorList>
    </citation>
    <scope>NUCLEOTIDE SEQUENCE [LARGE SCALE GENOMIC DNA]</scope>
    <source>
        <tissue evidence="4">Muscle</tissue>
    </source>
</reference>
<feature type="transmembrane region" description="Helical" evidence="3">
    <location>
        <begin position="37"/>
        <end position="60"/>
    </location>
</feature>
<dbReference type="Pfam" id="PF00379">
    <property type="entry name" value="Chitin_bind_4"/>
    <property type="match status" value="1"/>
</dbReference>
<feature type="region of interest" description="Disordered" evidence="2">
    <location>
        <begin position="470"/>
        <end position="533"/>
    </location>
</feature>
<comment type="caution">
    <text evidence="4">The sequence shown here is derived from an EMBL/GenBank/DDBJ whole genome shotgun (WGS) entry which is preliminary data.</text>
</comment>
<keyword evidence="5" id="KW-1185">Reference proteome</keyword>
<evidence type="ECO:0000256" key="1">
    <source>
        <dbReference type="PROSITE-ProRule" id="PRU00497"/>
    </source>
</evidence>
<dbReference type="EMBL" id="QCYY01002395">
    <property type="protein sequence ID" value="ROT70722.1"/>
    <property type="molecule type" value="Genomic_DNA"/>
</dbReference>
<feature type="compositionally biased region" description="Basic and acidic residues" evidence="2">
    <location>
        <begin position="485"/>
        <end position="496"/>
    </location>
</feature>
<accession>A0A3R7M3A1</accession>
<reference evidence="4 5" key="2">
    <citation type="submission" date="2019-01" db="EMBL/GenBank/DDBJ databases">
        <title>The decoding of complex shrimp genome reveals the adaptation for benthos swimmer, frequently molting mechanism and breeding impact on genome.</title>
        <authorList>
            <person name="Sun Y."/>
            <person name="Gao Y."/>
            <person name="Yu Y."/>
        </authorList>
    </citation>
    <scope>NUCLEOTIDE SEQUENCE [LARGE SCALE GENOMIC DNA]</scope>
    <source>
        <tissue evidence="4">Muscle</tissue>
    </source>
</reference>
<keyword evidence="3" id="KW-0812">Transmembrane</keyword>
<dbReference type="PROSITE" id="PS51155">
    <property type="entry name" value="CHIT_BIND_RR_2"/>
    <property type="match status" value="1"/>
</dbReference>
<evidence type="ECO:0000313" key="5">
    <source>
        <dbReference type="Proteomes" id="UP000283509"/>
    </source>
</evidence>
<feature type="compositionally biased region" description="Polar residues" evidence="2">
    <location>
        <begin position="152"/>
        <end position="166"/>
    </location>
</feature>
<proteinExistence type="predicted"/>
<keyword evidence="1" id="KW-0193">Cuticle</keyword>
<keyword evidence="3" id="KW-1133">Transmembrane helix</keyword>
<evidence type="ECO:0000256" key="2">
    <source>
        <dbReference type="SAM" id="MobiDB-lite"/>
    </source>
</evidence>
<feature type="transmembrane region" description="Helical" evidence="3">
    <location>
        <begin position="6"/>
        <end position="25"/>
    </location>
</feature>
<feature type="region of interest" description="Disordered" evidence="2">
    <location>
        <begin position="152"/>
        <end position="205"/>
    </location>
</feature>
<name>A0A3R7M3A1_PENVA</name>